<accession>A0A4P8Y008</accession>
<protein>
    <recommendedName>
        <fullName evidence="4">VCBS repeat-containing protein</fullName>
    </recommendedName>
</protein>
<dbReference type="Gene3D" id="2.130.10.130">
    <property type="entry name" value="Integrin alpha, N-terminal"/>
    <property type="match status" value="1"/>
</dbReference>
<keyword evidence="1" id="KW-0732">Signal</keyword>
<dbReference type="Proteomes" id="UP000301475">
    <property type="component" value="Chromosome"/>
</dbReference>
<keyword evidence="3" id="KW-1185">Reference proteome</keyword>
<proteinExistence type="predicted"/>
<dbReference type="KEGG" id="ruj:E5Z56_03510"/>
<dbReference type="SUPFAM" id="SSF69318">
    <property type="entry name" value="Integrin alpha N-terminal domain"/>
    <property type="match status" value="1"/>
</dbReference>
<evidence type="ECO:0000313" key="3">
    <source>
        <dbReference type="Proteomes" id="UP000301475"/>
    </source>
</evidence>
<feature type="chain" id="PRO_5038982315" description="VCBS repeat-containing protein" evidence="1">
    <location>
        <begin position="21"/>
        <end position="467"/>
    </location>
</feature>
<organism evidence="2 3">
    <name type="scientific">Ruminococcus bovis</name>
    <dbReference type="NCBI Taxonomy" id="2564099"/>
    <lineage>
        <taxon>Bacteria</taxon>
        <taxon>Bacillati</taxon>
        <taxon>Bacillota</taxon>
        <taxon>Clostridia</taxon>
        <taxon>Eubacteriales</taxon>
        <taxon>Oscillospiraceae</taxon>
        <taxon>Ruminococcus</taxon>
    </lineage>
</organism>
<name>A0A4P8Y008_9FIRM</name>
<feature type="signal peptide" evidence="1">
    <location>
        <begin position="1"/>
        <end position="20"/>
    </location>
</feature>
<evidence type="ECO:0008006" key="4">
    <source>
        <dbReference type="Google" id="ProtNLM"/>
    </source>
</evidence>
<dbReference type="OrthoDB" id="1743319at2"/>
<evidence type="ECO:0000256" key="1">
    <source>
        <dbReference type="SAM" id="SignalP"/>
    </source>
</evidence>
<dbReference type="InterPro" id="IPR028994">
    <property type="entry name" value="Integrin_alpha_N"/>
</dbReference>
<dbReference type="RefSeq" id="WP_138156548.1">
    <property type="nucleotide sequence ID" value="NZ_CP039381.1"/>
</dbReference>
<sequence>MKKKTKFFLLLGLIASVAMSSGCSFPGFTSMDSMMHPPKATGTKAEIQEVIEENAGDNYVLDYPKSGNNRSAITMYDLDGDEIEEAVVFLTVKPDTTDATTHMYVIDETEDEKWKIVSDFTNKNNDIDCLEFSDLNGDGLTDIIVGWNTYTVNQNNLYCYMNGKKEMKEINTGETYTSLVTGNFIDNSKSEIMTMSLTATDIPANGKLVTIDSDNSVSSMSVDMDADVGKFVSCSLGMLSTKEVGVFVDGITSSNDYNTQVLFYNQKTKRLENPIYKKANRGRLSTQRSTTTTCEDIDNDGIMEIPVVKKLPVLENLGNSNVSYETSWCNYDNNGNSAKTKSTVIINDNYGYSINIPNEWINNYTAYFNSDSSVLTFRQVVTDRKTKKQSLGKNMVTYISTLTKDWTNVGSKQGYTKIGDVGQYSYGYKIDKNIPYKFTKENATNIFVPKEDSESIAISPTEASNLK</sequence>
<dbReference type="AlphaFoldDB" id="A0A4P8Y008"/>
<evidence type="ECO:0000313" key="2">
    <source>
        <dbReference type="EMBL" id="QCT06478.1"/>
    </source>
</evidence>
<dbReference type="PROSITE" id="PS51257">
    <property type="entry name" value="PROKAR_LIPOPROTEIN"/>
    <property type="match status" value="1"/>
</dbReference>
<gene>
    <name evidence="2" type="ORF">E5Z56_03510</name>
</gene>
<reference evidence="2 3" key="1">
    <citation type="submission" date="2019-04" db="EMBL/GenBank/DDBJ databases">
        <authorList>
            <person name="Embree M."/>
            <person name="Gaffney J.R."/>
        </authorList>
    </citation>
    <scope>NUCLEOTIDE SEQUENCE [LARGE SCALE GENOMIC DNA]</scope>
    <source>
        <strain evidence="2 3">JE7A12</strain>
    </source>
</reference>
<dbReference type="EMBL" id="CP039381">
    <property type="protein sequence ID" value="QCT06478.1"/>
    <property type="molecule type" value="Genomic_DNA"/>
</dbReference>